<gene>
    <name evidence="1" type="ORF">SPARVUS_LOCUS2007445</name>
</gene>
<evidence type="ECO:0000313" key="2">
    <source>
        <dbReference type="Proteomes" id="UP001162483"/>
    </source>
</evidence>
<name>A0ABN9B0X1_9NEOB</name>
<dbReference type="EMBL" id="CATNWA010002075">
    <property type="protein sequence ID" value="CAI9541937.1"/>
    <property type="molecule type" value="Genomic_DNA"/>
</dbReference>
<reference evidence="1" key="1">
    <citation type="submission" date="2023-05" db="EMBL/GenBank/DDBJ databases">
        <authorList>
            <person name="Stuckert A."/>
        </authorList>
    </citation>
    <scope>NUCLEOTIDE SEQUENCE</scope>
</reference>
<proteinExistence type="predicted"/>
<protein>
    <submittedName>
        <fullName evidence="1">Uncharacterized protein</fullName>
    </submittedName>
</protein>
<comment type="caution">
    <text evidence="1">The sequence shown here is derived from an EMBL/GenBank/DDBJ whole genome shotgun (WGS) entry which is preliminary data.</text>
</comment>
<keyword evidence="2" id="KW-1185">Reference proteome</keyword>
<organism evidence="1 2">
    <name type="scientific">Staurois parvus</name>
    <dbReference type="NCBI Taxonomy" id="386267"/>
    <lineage>
        <taxon>Eukaryota</taxon>
        <taxon>Metazoa</taxon>
        <taxon>Chordata</taxon>
        <taxon>Craniata</taxon>
        <taxon>Vertebrata</taxon>
        <taxon>Euteleostomi</taxon>
        <taxon>Amphibia</taxon>
        <taxon>Batrachia</taxon>
        <taxon>Anura</taxon>
        <taxon>Neobatrachia</taxon>
        <taxon>Ranoidea</taxon>
        <taxon>Ranidae</taxon>
        <taxon>Staurois</taxon>
    </lineage>
</organism>
<evidence type="ECO:0000313" key="1">
    <source>
        <dbReference type="EMBL" id="CAI9541937.1"/>
    </source>
</evidence>
<sequence>MPASGFRVPVPASVGMYGGRNGGKFKTFLETVIFLEMMYQTISHTF</sequence>
<dbReference type="Proteomes" id="UP001162483">
    <property type="component" value="Unassembled WGS sequence"/>
</dbReference>
<accession>A0ABN9B0X1</accession>